<keyword evidence="7" id="KW-0472">Membrane</keyword>
<dbReference type="Gene3D" id="4.10.1000.10">
    <property type="entry name" value="Zinc finger, CCCH-type"/>
    <property type="match status" value="1"/>
</dbReference>
<comment type="subcellular location">
    <subcellularLocation>
        <location evidence="4">Nucleus</location>
    </subcellularLocation>
</comment>
<reference evidence="10" key="1">
    <citation type="submission" date="2016-06" db="UniProtKB">
        <authorList>
            <consortium name="WormBaseParasite"/>
        </authorList>
    </citation>
    <scope>IDENTIFICATION</scope>
</reference>
<evidence type="ECO:0000259" key="8">
    <source>
        <dbReference type="PROSITE" id="PS50103"/>
    </source>
</evidence>
<feature type="domain" description="C3H1-type" evidence="8">
    <location>
        <begin position="748"/>
        <end position="774"/>
    </location>
</feature>
<feature type="region of interest" description="Disordered" evidence="6">
    <location>
        <begin position="581"/>
        <end position="613"/>
    </location>
</feature>
<keyword evidence="1 5" id="KW-0479">Metal-binding</keyword>
<evidence type="ECO:0000256" key="5">
    <source>
        <dbReference type="PROSITE-ProRule" id="PRU00723"/>
    </source>
</evidence>
<feature type="region of interest" description="Disordered" evidence="6">
    <location>
        <begin position="302"/>
        <end position="323"/>
    </location>
</feature>
<dbReference type="GO" id="GO:0008157">
    <property type="term" value="F:protein phosphatase 1 binding"/>
    <property type="evidence" value="ECO:0007669"/>
    <property type="project" value="TreeGrafter"/>
</dbReference>
<feature type="region of interest" description="Disordered" evidence="6">
    <location>
        <begin position="636"/>
        <end position="704"/>
    </location>
</feature>
<dbReference type="PROSITE" id="PS51319">
    <property type="entry name" value="TFIIS_N"/>
    <property type="match status" value="1"/>
</dbReference>
<keyword evidence="4" id="KW-0539">Nucleus</keyword>
<dbReference type="SUPFAM" id="SSF47676">
    <property type="entry name" value="Conserved domain common to transcription factors TFIIS, elongin A, CRSP70"/>
    <property type="match status" value="1"/>
</dbReference>
<feature type="compositionally biased region" description="Low complexity" evidence="6">
    <location>
        <begin position="658"/>
        <end position="667"/>
    </location>
</feature>
<dbReference type="InterPro" id="IPR000571">
    <property type="entry name" value="Znf_CCCH"/>
</dbReference>
<dbReference type="InterPro" id="IPR036855">
    <property type="entry name" value="Znf_CCCH_sf"/>
</dbReference>
<feature type="compositionally biased region" description="Pro residues" evidence="6">
    <location>
        <begin position="668"/>
        <end position="704"/>
    </location>
</feature>
<evidence type="ECO:0000256" key="2">
    <source>
        <dbReference type="ARBA" id="ARBA00022771"/>
    </source>
</evidence>
<dbReference type="PANTHER" id="PTHR46557">
    <property type="entry name" value="SERINE/THREONINE-PROTEIN PHOSPHATASE 1 REGULATORY SUBUNIT 10-RELATED"/>
    <property type="match status" value="1"/>
</dbReference>
<dbReference type="SUPFAM" id="SSF90229">
    <property type="entry name" value="CCCH zinc finger"/>
    <property type="match status" value="1"/>
</dbReference>
<proteinExistence type="predicted"/>
<keyword evidence="2 5" id="KW-0863">Zinc-finger</keyword>
<accession>A0A183TKV7</accession>
<dbReference type="Gene3D" id="1.20.930.10">
    <property type="entry name" value="Conserved domain common to transcription factors TFIIS, elongin A, CRSP70"/>
    <property type="match status" value="1"/>
</dbReference>
<feature type="compositionally biased region" description="Basic and acidic residues" evidence="6">
    <location>
        <begin position="202"/>
        <end position="217"/>
    </location>
</feature>
<dbReference type="PROSITE" id="PS50103">
    <property type="entry name" value="ZF_C3H1"/>
    <property type="match status" value="1"/>
</dbReference>
<feature type="region of interest" description="Disordered" evidence="6">
    <location>
        <begin position="137"/>
        <end position="221"/>
    </location>
</feature>
<evidence type="ECO:0000256" key="7">
    <source>
        <dbReference type="SAM" id="Phobius"/>
    </source>
</evidence>
<evidence type="ECO:0000259" key="9">
    <source>
        <dbReference type="PROSITE" id="PS51319"/>
    </source>
</evidence>
<dbReference type="GO" id="GO:0000785">
    <property type="term" value="C:chromatin"/>
    <property type="evidence" value="ECO:0007669"/>
    <property type="project" value="TreeGrafter"/>
</dbReference>
<organism evidence="10">
    <name type="scientific">Schistocephalus solidus</name>
    <name type="common">Tapeworm</name>
    <dbReference type="NCBI Taxonomy" id="70667"/>
    <lineage>
        <taxon>Eukaryota</taxon>
        <taxon>Metazoa</taxon>
        <taxon>Spiralia</taxon>
        <taxon>Lophotrochozoa</taxon>
        <taxon>Platyhelminthes</taxon>
        <taxon>Cestoda</taxon>
        <taxon>Eucestoda</taxon>
        <taxon>Diphyllobothriidea</taxon>
        <taxon>Diphyllobothriidae</taxon>
        <taxon>Schistocephalus</taxon>
    </lineage>
</organism>
<dbReference type="SMART" id="SM00356">
    <property type="entry name" value="ZnF_C3H1"/>
    <property type="match status" value="1"/>
</dbReference>
<dbReference type="GO" id="GO:0008270">
    <property type="term" value="F:zinc ion binding"/>
    <property type="evidence" value="ECO:0007669"/>
    <property type="project" value="UniProtKB-KW"/>
</dbReference>
<evidence type="ECO:0000256" key="1">
    <source>
        <dbReference type="ARBA" id="ARBA00022723"/>
    </source>
</evidence>
<dbReference type="WBParaSite" id="SSLN_0001775401-mRNA-1">
    <property type="protein sequence ID" value="SSLN_0001775401-mRNA-1"/>
    <property type="gene ID" value="SSLN_0001775401"/>
</dbReference>
<keyword evidence="3 5" id="KW-0862">Zinc</keyword>
<feature type="compositionally biased region" description="Polar residues" evidence="6">
    <location>
        <begin position="637"/>
        <end position="654"/>
    </location>
</feature>
<feature type="compositionally biased region" description="Low complexity" evidence="6">
    <location>
        <begin position="581"/>
        <end position="592"/>
    </location>
</feature>
<dbReference type="AlphaFoldDB" id="A0A183TKV7"/>
<dbReference type="InterPro" id="IPR017923">
    <property type="entry name" value="TFIIS_N"/>
</dbReference>
<dbReference type="InterPro" id="IPR041367">
    <property type="entry name" value="Znf-CCCH_4"/>
</dbReference>
<sequence length="780" mass="86995">LLIAFKDNLTENGGIRKNAIPALINLMSDTNGKLVPKCVSLCIISASDNASQAQLCQSGAWDILLKWLQEALKEDHQSFLIELLNVYLNLPVRFENLTQNVCPKLINSLAKRSENKAVKSAAGEIVKKWKEVISRETRREGNVEPPVKKKRPESDGKVDVTETEQNATAKDSKKRRSTVKMPPTVMRTAGIEDSVEQFTPKSRSEVLSKKSKHDSTEKTTPSLPIESFHQKITVVPTEPKKRKPFLPDCHFLLASYGLHESSNFINSLTTTTQPVVRKKRKIPKPEVPVTSEVVNDQNQVRVKSEAPTEEEMDTSASATSDTEPLKKSSLANFTNFILEKKTKKRVTWAPEDKLQAVSFFEVDENERVNVNRISLAEIRQKELSLERQLFRRHEEIEIKDAKWQTPVPLELTIIVEPGCKSVERQLQRERERYVLQAIYFTRESIPPSPEEPEKEEFESASAVEIPLEDVCLLGGRRNFLGSLFSYLIAFLVYSLINKNPAFLNPFHFILVEALAGWTVFLYIHSSVRVKLLHAKEHPSEREDLLIIKDQGDGKAKVSLNPEVADLVQSLVYSFNPTCEAPTPLTQLPPTTTSASEARSLPTLPETLAPNNDMPKPVYSGAPMISGDDAQMEVRVNKSVSPSDNHPVSEMSPSPSFMPDRVPVMPGRPRGPPPHRPPPTDVRGPLFPPHRPPFPPERGPMPRLPPPPPPNFVGRPPFRGHPPHMFGGGRPPVGGPRGGGLRRGGGGHRGEQVCKFFQQGTCRNGANCSFLHPGFPSKPGW</sequence>
<evidence type="ECO:0000256" key="3">
    <source>
        <dbReference type="ARBA" id="ARBA00022833"/>
    </source>
</evidence>
<evidence type="ECO:0000256" key="4">
    <source>
        <dbReference type="PROSITE-ProRule" id="PRU00649"/>
    </source>
</evidence>
<feature type="transmembrane region" description="Helical" evidence="7">
    <location>
        <begin position="479"/>
        <end position="496"/>
    </location>
</feature>
<evidence type="ECO:0000313" key="10">
    <source>
        <dbReference type="WBParaSite" id="SSLN_0001775401-mRNA-1"/>
    </source>
</evidence>
<dbReference type="Pfam" id="PF18044">
    <property type="entry name" value="zf-CCCH_4"/>
    <property type="match status" value="1"/>
</dbReference>
<protein>
    <submittedName>
        <fullName evidence="10">TFIIS N-terminal domain-containing protein</fullName>
    </submittedName>
</protein>
<keyword evidence="7" id="KW-0812">Transmembrane</keyword>
<dbReference type="PANTHER" id="PTHR46557:SF1">
    <property type="entry name" value="SERINE_THREONINE-PROTEIN PHOSPHATASE 1 REGULATORY SUBUNIT 10"/>
    <property type="match status" value="1"/>
</dbReference>
<dbReference type="GO" id="GO:0005634">
    <property type="term" value="C:nucleus"/>
    <property type="evidence" value="ECO:0007669"/>
    <property type="project" value="UniProtKB-SubCell"/>
</dbReference>
<feature type="domain" description="TFIIS N-terminal" evidence="9">
    <location>
        <begin position="62"/>
        <end position="136"/>
    </location>
</feature>
<dbReference type="InterPro" id="IPR035441">
    <property type="entry name" value="TFIIS/LEDGF_dom_sf"/>
</dbReference>
<evidence type="ECO:0000256" key="6">
    <source>
        <dbReference type="SAM" id="MobiDB-lite"/>
    </source>
</evidence>
<keyword evidence="7" id="KW-1133">Transmembrane helix</keyword>
<dbReference type="Pfam" id="PF08711">
    <property type="entry name" value="Med26"/>
    <property type="match status" value="1"/>
</dbReference>
<dbReference type="GO" id="GO:0072357">
    <property type="term" value="C:PTW/PP1 phosphatase complex"/>
    <property type="evidence" value="ECO:0007669"/>
    <property type="project" value="TreeGrafter"/>
</dbReference>
<feature type="transmembrane region" description="Helical" evidence="7">
    <location>
        <begin position="502"/>
        <end position="523"/>
    </location>
</feature>
<name>A0A183TKV7_SCHSO</name>
<feature type="zinc finger region" description="C3H1-type" evidence="5">
    <location>
        <begin position="748"/>
        <end position="774"/>
    </location>
</feature>